<evidence type="ECO:0000256" key="8">
    <source>
        <dbReference type="HAMAP-Rule" id="MF_02006"/>
    </source>
</evidence>
<dbReference type="CDD" id="cd00805">
    <property type="entry name" value="TyrRS_core"/>
    <property type="match status" value="1"/>
</dbReference>
<gene>
    <name evidence="8" type="primary">tyrS</name>
    <name evidence="11" type="ORF">IAC52_01670</name>
</gene>
<keyword evidence="8" id="KW-0963">Cytoplasm</keyword>
<dbReference type="Gene3D" id="3.10.290.10">
    <property type="entry name" value="RNA-binding S4 domain"/>
    <property type="match status" value="1"/>
</dbReference>
<comment type="similarity">
    <text evidence="8">Belongs to the class-I aminoacyl-tRNA synthetase family. TyrS type 1 subfamily.</text>
</comment>
<comment type="caution">
    <text evidence="11">The sequence shown here is derived from an EMBL/GenBank/DDBJ whole genome shotgun (WGS) entry which is preliminary data.</text>
</comment>
<dbReference type="PANTHER" id="PTHR11766">
    <property type="entry name" value="TYROSYL-TRNA SYNTHETASE"/>
    <property type="match status" value="1"/>
</dbReference>
<dbReference type="EMBL" id="DVMV01000012">
    <property type="protein sequence ID" value="HIU44985.1"/>
    <property type="molecule type" value="Genomic_DNA"/>
</dbReference>
<dbReference type="Gene3D" id="3.40.50.620">
    <property type="entry name" value="HUPs"/>
    <property type="match status" value="1"/>
</dbReference>
<feature type="binding site" evidence="8">
    <location>
        <position position="172"/>
    </location>
    <ligand>
        <name>L-tyrosine</name>
        <dbReference type="ChEBI" id="CHEBI:58315"/>
    </ligand>
</feature>
<dbReference type="InterPro" id="IPR036986">
    <property type="entry name" value="S4_RNA-bd_sf"/>
</dbReference>
<comment type="function">
    <text evidence="8">Catalyzes the attachment of tyrosine to tRNA(Tyr) in a two-step reaction: tyrosine is first activated by ATP to form Tyr-AMP and then transferred to the acceptor end of tRNA(Tyr).</text>
</comment>
<evidence type="ECO:0000256" key="6">
    <source>
        <dbReference type="ARBA" id="ARBA00023146"/>
    </source>
</evidence>
<dbReference type="GO" id="GO:0006437">
    <property type="term" value="P:tyrosyl-tRNA aminoacylation"/>
    <property type="evidence" value="ECO:0007669"/>
    <property type="project" value="UniProtKB-UniRule"/>
</dbReference>
<protein>
    <recommendedName>
        <fullName evidence="8">Tyrosine--tRNA ligase</fullName>
        <ecNumber evidence="8">6.1.1.1</ecNumber>
    </recommendedName>
    <alternativeName>
        <fullName evidence="8">Tyrosyl-tRNA synthetase</fullName>
        <shortName evidence="8">TyrRS</shortName>
    </alternativeName>
</protein>
<comment type="subunit">
    <text evidence="8">Homodimer.</text>
</comment>
<dbReference type="Gene3D" id="1.10.240.10">
    <property type="entry name" value="Tyrosyl-Transfer RNA Synthetase"/>
    <property type="match status" value="1"/>
</dbReference>
<reference evidence="11" key="1">
    <citation type="submission" date="2020-10" db="EMBL/GenBank/DDBJ databases">
        <authorList>
            <person name="Gilroy R."/>
        </authorList>
    </citation>
    <scope>NUCLEOTIDE SEQUENCE</scope>
    <source>
        <strain evidence="11">ChiGjej1B1-22543</strain>
    </source>
</reference>
<dbReference type="InterPro" id="IPR054608">
    <property type="entry name" value="SYY-like_C"/>
</dbReference>
<comment type="subcellular location">
    <subcellularLocation>
        <location evidence="8">Cytoplasm</location>
    </subcellularLocation>
</comment>
<feature type="short sequence motif" description="'HIGH' region" evidence="8">
    <location>
        <begin position="39"/>
        <end position="48"/>
    </location>
</feature>
<dbReference type="SUPFAM" id="SSF52374">
    <property type="entry name" value="Nucleotidylyl transferase"/>
    <property type="match status" value="1"/>
</dbReference>
<dbReference type="InterPro" id="IPR014729">
    <property type="entry name" value="Rossmann-like_a/b/a_fold"/>
</dbReference>
<dbReference type="CDD" id="cd00165">
    <property type="entry name" value="S4"/>
    <property type="match status" value="1"/>
</dbReference>
<feature type="short sequence motif" description="'KMSKS' region" evidence="8">
    <location>
        <begin position="230"/>
        <end position="234"/>
    </location>
</feature>
<dbReference type="InterPro" id="IPR002307">
    <property type="entry name" value="Tyr-tRNA-ligase"/>
</dbReference>
<evidence type="ECO:0000256" key="2">
    <source>
        <dbReference type="ARBA" id="ARBA00022741"/>
    </source>
</evidence>
<keyword evidence="5 8" id="KW-0648">Protein biosynthesis</keyword>
<dbReference type="FunFam" id="1.10.240.10:FF:000001">
    <property type="entry name" value="Tyrosine--tRNA ligase"/>
    <property type="match status" value="1"/>
</dbReference>
<evidence type="ECO:0000256" key="3">
    <source>
        <dbReference type="ARBA" id="ARBA00022840"/>
    </source>
</evidence>
<proteinExistence type="inferred from homology"/>
<dbReference type="GO" id="GO:0005524">
    <property type="term" value="F:ATP binding"/>
    <property type="evidence" value="ECO:0007669"/>
    <property type="project" value="UniProtKB-UniRule"/>
</dbReference>
<dbReference type="PANTHER" id="PTHR11766:SF0">
    <property type="entry name" value="TYROSINE--TRNA LIGASE, MITOCHONDRIAL"/>
    <property type="match status" value="1"/>
</dbReference>
<accession>A0A9D1LND4</accession>
<dbReference type="SUPFAM" id="SSF55174">
    <property type="entry name" value="Alpha-L RNA-binding motif"/>
    <property type="match status" value="1"/>
</dbReference>
<keyword evidence="3 8" id="KW-0067">ATP-binding</keyword>
<evidence type="ECO:0000259" key="10">
    <source>
        <dbReference type="SMART" id="SM00363"/>
    </source>
</evidence>
<dbReference type="InterPro" id="IPR002305">
    <property type="entry name" value="aa-tRNA-synth_Ic"/>
</dbReference>
<evidence type="ECO:0000256" key="5">
    <source>
        <dbReference type="ARBA" id="ARBA00022917"/>
    </source>
</evidence>
<name>A0A9D1LND4_9FIRM</name>
<dbReference type="GO" id="GO:0003723">
    <property type="term" value="F:RNA binding"/>
    <property type="evidence" value="ECO:0007669"/>
    <property type="project" value="UniProtKB-KW"/>
</dbReference>
<evidence type="ECO:0000256" key="4">
    <source>
        <dbReference type="ARBA" id="ARBA00022884"/>
    </source>
</evidence>
<dbReference type="HAMAP" id="MF_02006">
    <property type="entry name" value="Tyr_tRNA_synth_type1"/>
    <property type="match status" value="1"/>
</dbReference>
<feature type="domain" description="RNA-binding S4" evidence="10">
    <location>
        <begin position="349"/>
        <end position="412"/>
    </location>
</feature>
<feature type="binding site" evidence="8">
    <location>
        <position position="168"/>
    </location>
    <ligand>
        <name>L-tyrosine</name>
        <dbReference type="ChEBI" id="CHEBI:58315"/>
    </ligand>
</feature>
<dbReference type="PROSITE" id="PS00178">
    <property type="entry name" value="AA_TRNA_LIGASE_I"/>
    <property type="match status" value="1"/>
</dbReference>
<dbReference type="InterPro" id="IPR024107">
    <property type="entry name" value="Tyr-tRNA-ligase_bac_1"/>
</dbReference>
<keyword evidence="2 8" id="KW-0547">Nucleotide-binding</keyword>
<dbReference type="Pfam" id="PF00579">
    <property type="entry name" value="tRNA-synt_1b"/>
    <property type="match status" value="1"/>
</dbReference>
<comment type="catalytic activity">
    <reaction evidence="7 8">
        <text>tRNA(Tyr) + L-tyrosine + ATP = L-tyrosyl-tRNA(Tyr) + AMP + diphosphate + H(+)</text>
        <dbReference type="Rhea" id="RHEA:10220"/>
        <dbReference type="Rhea" id="RHEA-COMP:9706"/>
        <dbReference type="Rhea" id="RHEA-COMP:9707"/>
        <dbReference type="ChEBI" id="CHEBI:15378"/>
        <dbReference type="ChEBI" id="CHEBI:30616"/>
        <dbReference type="ChEBI" id="CHEBI:33019"/>
        <dbReference type="ChEBI" id="CHEBI:58315"/>
        <dbReference type="ChEBI" id="CHEBI:78442"/>
        <dbReference type="ChEBI" id="CHEBI:78536"/>
        <dbReference type="ChEBI" id="CHEBI:456215"/>
        <dbReference type="EC" id="6.1.1.1"/>
    </reaction>
</comment>
<organism evidence="11 12">
    <name type="scientific">Candidatus Alloenteromonas pullicola</name>
    <dbReference type="NCBI Taxonomy" id="2840784"/>
    <lineage>
        <taxon>Bacteria</taxon>
        <taxon>Bacillati</taxon>
        <taxon>Bacillota</taxon>
        <taxon>Bacillota incertae sedis</taxon>
        <taxon>Candidatus Alloenteromonas</taxon>
    </lineage>
</organism>
<dbReference type="GO" id="GO:0004831">
    <property type="term" value="F:tyrosine-tRNA ligase activity"/>
    <property type="evidence" value="ECO:0007669"/>
    <property type="project" value="UniProtKB-UniRule"/>
</dbReference>
<feature type="binding site" evidence="8">
    <location>
        <position position="34"/>
    </location>
    <ligand>
        <name>L-tyrosine</name>
        <dbReference type="ChEBI" id="CHEBI:58315"/>
    </ligand>
</feature>
<dbReference type="GO" id="GO:0005829">
    <property type="term" value="C:cytosol"/>
    <property type="evidence" value="ECO:0007669"/>
    <property type="project" value="TreeGrafter"/>
</dbReference>
<sequence>MSNIIEDLKYRDLIEQVSDEEKVAKLLEGNCPVYCGFDPSAASMHLGNYVMISLLRRFQLSGHKIVAVVGGATGMIGDPSGKSKERNLQTEETLRANTESIRRQLQRYIDLSDPSKGVLLSNYDWLGHMSVIEFLRDYGKYFPINYMLSKEIVKSRLEAGISFTEFAYQILQSVDFLHLYKTEGVRIQLGGNDQWGNLTSGLELIRKLEGDDALAGAITAHLILRSDGKKFGKSEKGALFLDANLTSPYTLYQYFMNVTDEDAIRFLKVFSFLSKDEIEEVARQHFAAPGERIGQKRVAYEVTKDIHGKDAADEAVRMSEALFSNQFDSLSEKEIEEVFGEFKRKVEPCLLEDLLISLGAASSKRESRTFITGNSVSINGKKVTDPKAMVDSSLALHGKYAIVKRGKKNYYLAEF</sequence>
<reference evidence="11" key="2">
    <citation type="journal article" date="2021" name="PeerJ">
        <title>Extensive microbial diversity within the chicken gut microbiome revealed by metagenomics and culture.</title>
        <authorList>
            <person name="Gilroy R."/>
            <person name="Ravi A."/>
            <person name="Getino M."/>
            <person name="Pursley I."/>
            <person name="Horton D.L."/>
            <person name="Alikhan N.F."/>
            <person name="Baker D."/>
            <person name="Gharbi K."/>
            <person name="Hall N."/>
            <person name="Watson M."/>
            <person name="Adriaenssens E.M."/>
            <person name="Foster-Nyarko E."/>
            <person name="Jarju S."/>
            <person name="Secka A."/>
            <person name="Antonio M."/>
            <person name="Oren A."/>
            <person name="Chaudhuri R.R."/>
            <person name="La Ragione R."/>
            <person name="Hildebrand F."/>
            <person name="Pallen M.J."/>
        </authorList>
    </citation>
    <scope>NUCLEOTIDE SEQUENCE</scope>
    <source>
        <strain evidence="11">ChiGjej1B1-22543</strain>
    </source>
</reference>
<dbReference type="PRINTS" id="PR01040">
    <property type="entry name" value="TRNASYNTHTYR"/>
</dbReference>
<keyword evidence="4 9" id="KW-0694">RNA-binding</keyword>
<evidence type="ECO:0000313" key="11">
    <source>
        <dbReference type="EMBL" id="HIU44985.1"/>
    </source>
</evidence>
<dbReference type="InterPro" id="IPR002942">
    <property type="entry name" value="S4_RNA-bd"/>
</dbReference>
<dbReference type="EC" id="6.1.1.1" evidence="8"/>
<evidence type="ECO:0000256" key="9">
    <source>
        <dbReference type="PROSITE-ProRule" id="PRU00182"/>
    </source>
</evidence>
<dbReference type="NCBIfam" id="TIGR00234">
    <property type="entry name" value="tyrS"/>
    <property type="match status" value="1"/>
</dbReference>
<dbReference type="Proteomes" id="UP000824070">
    <property type="component" value="Unassembled WGS sequence"/>
</dbReference>
<keyword evidence="6 8" id="KW-0030">Aminoacyl-tRNA synthetase</keyword>
<dbReference type="Pfam" id="PF22421">
    <property type="entry name" value="SYY_C-terminal"/>
    <property type="match status" value="1"/>
</dbReference>
<dbReference type="InterPro" id="IPR001412">
    <property type="entry name" value="aa-tRNA-synth_I_CS"/>
</dbReference>
<evidence type="ECO:0000256" key="1">
    <source>
        <dbReference type="ARBA" id="ARBA00022598"/>
    </source>
</evidence>
<feature type="binding site" evidence="8">
    <location>
        <position position="233"/>
    </location>
    <ligand>
        <name>ATP</name>
        <dbReference type="ChEBI" id="CHEBI:30616"/>
    </ligand>
</feature>
<evidence type="ECO:0000313" key="12">
    <source>
        <dbReference type="Proteomes" id="UP000824070"/>
    </source>
</evidence>
<evidence type="ECO:0000256" key="7">
    <source>
        <dbReference type="ARBA" id="ARBA00048248"/>
    </source>
</evidence>
<keyword evidence="1 8" id="KW-0436">Ligase</keyword>
<dbReference type="InterPro" id="IPR024088">
    <property type="entry name" value="Tyr-tRNA-ligase_bac-type"/>
</dbReference>
<dbReference type="AlphaFoldDB" id="A0A9D1LND4"/>
<dbReference type="PROSITE" id="PS50889">
    <property type="entry name" value="S4"/>
    <property type="match status" value="1"/>
</dbReference>
<dbReference type="SMART" id="SM00363">
    <property type="entry name" value="S4"/>
    <property type="match status" value="1"/>
</dbReference>